<reference evidence="9 10" key="1">
    <citation type="journal article" date="2013" name="Genome Biol.">
        <title>Draft genome of the mountain pine beetle, Dendroctonus ponderosae Hopkins, a major forest pest.</title>
        <authorList>
            <person name="Keeling C.I."/>
            <person name="Yuen M.M."/>
            <person name="Liao N.Y."/>
            <person name="Docking T.R."/>
            <person name="Chan S.K."/>
            <person name="Taylor G.A."/>
            <person name="Palmquist D.L."/>
            <person name="Jackman S.D."/>
            <person name="Nguyen A."/>
            <person name="Li M."/>
            <person name="Henderson H."/>
            <person name="Janes J.K."/>
            <person name="Zhao Y."/>
            <person name="Pandoh P."/>
            <person name="Moore R."/>
            <person name="Sperling F.A."/>
            <person name="Huber D.P."/>
            <person name="Birol I."/>
            <person name="Jones S.J."/>
            <person name="Bohlmann J."/>
        </authorList>
    </citation>
    <scope>NUCLEOTIDE SEQUENCE</scope>
</reference>
<dbReference type="GO" id="GO:0020037">
    <property type="term" value="F:heme binding"/>
    <property type="evidence" value="ECO:0007669"/>
    <property type="project" value="InterPro"/>
</dbReference>
<dbReference type="SMART" id="SM00044">
    <property type="entry name" value="CYCc"/>
    <property type="match status" value="1"/>
</dbReference>
<organism evidence="9 10">
    <name type="scientific">Dendroctonus ponderosae</name>
    <name type="common">Mountain pine beetle</name>
    <dbReference type="NCBI Taxonomy" id="77166"/>
    <lineage>
        <taxon>Eukaryota</taxon>
        <taxon>Metazoa</taxon>
        <taxon>Ecdysozoa</taxon>
        <taxon>Arthropoda</taxon>
        <taxon>Hexapoda</taxon>
        <taxon>Insecta</taxon>
        <taxon>Pterygota</taxon>
        <taxon>Neoptera</taxon>
        <taxon>Endopterygota</taxon>
        <taxon>Coleoptera</taxon>
        <taxon>Polyphaga</taxon>
        <taxon>Cucujiformia</taxon>
        <taxon>Curculionidae</taxon>
        <taxon>Scolytinae</taxon>
        <taxon>Dendroctonus</taxon>
    </lineage>
</organism>
<dbReference type="Pfam" id="PF07700">
    <property type="entry name" value="HNOB"/>
    <property type="match status" value="1"/>
</dbReference>
<evidence type="ECO:0000256" key="5">
    <source>
        <dbReference type="ARBA" id="ARBA00023134"/>
    </source>
</evidence>
<dbReference type="PANTHER" id="PTHR45655">
    <property type="entry name" value="GUANYLATE CYCLASE SOLUBLE SUBUNIT BETA-2"/>
    <property type="match status" value="1"/>
</dbReference>
<evidence type="ECO:0000313" key="9">
    <source>
        <dbReference type="EMBL" id="ERL85685.1"/>
    </source>
</evidence>
<dbReference type="Gene3D" id="6.10.250.780">
    <property type="match status" value="1"/>
</dbReference>
<dbReference type="InterPro" id="IPR024096">
    <property type="entry name" value="NO_sig/Golgi_transp_ligand-bd"/>
</dbReference>
<dbReference type="EMBL" id="KB631740">
    <property type="protein sequence ID" value="ERL85685.1"/>
    <property type="molecule type" value="Genomic_DNA"/>
</dbReference>
<dbReference type="STRING" id="77166.U4U6V2"/>
<evidence type="ECO:0000313" key="10">
    <source>
        <dbReference type="Proteomes" id="UP000030742"/>
    </source>
</evidence>
<evidence type="ECO:0000256" key="4">
    <source>
        <dbReference type="ARBA" id="ARBA00022741"/>
    </source>
</evidence>
<evidence type="ECO:0000256" key="6">
    <source>
        <dbReference type="ARBA" id="ARBA00023239"/>
    </source>
</evidence>
<dbReference type="InterPro" id="IPR042463">
    <property type="entry name" value="HNOB_dom_associated_sf"/>
</dbReference>
<dbReference type="InterPro" id="IPR029787">
    <property type="entry name" value="Nucleotide_cyclase"/>
</dbReference>
<dbReference type="GO" id="GO:0019934">
    <property type="term" value="P:cGMP-mediated signaling"/>
    <property type="evidence" value="ECO:0007669"/>
    <property type="project" value="TreeGrafter"/>
</dbReference>
<accession>U4U6V2</accession>
<evidence type="ECO:0000256" key="3">
    <source>
        <dbReference type="ARBA" id="ARBA00022490"/>
    </source>
</evidence>
<dbReference type="AlphaFoldDB" id="U4U6V2"/>
<dbReference type="InterPro" id="IPR038158">
    <property type="entry name" value="H-NOX_domain_sf"/>
</dbReference>
<dbReference type="Gene3D" id="3.30.450.260">
    <property type="entry name" value="Haem NO binding associated domain"/>
    <property type="match status" value="1"/>
</dbReference>
<dbReference type="InterPro" id="IPR011644">
    <property type="entry name" value="Heme_NO-bd"/>
</dbReference>
<dbReference type="CDD" id="cd07302">
    <property type="entry name" value="CHD"/>
    <property type="match status" value="1"/>
</dbReference>
<dbReference type="SUPFAM" id="SSF55073">
    <property type="entry name" value="Nucleotide cyclase"/>
    <property type="match status" value="1"/>
</dbReference>
<keyword evidence="5" id="KW-0342">GTP-binding</keyword>
<name>U4U6V2_DENPD</name>
<dbReference type="PANTHER" id="PTHR45655:SF5">
    <property type="entry name" value="SOLUBLE GUANYLATE CYCLASE 89DA-RELATED"/>
    <property type="match status" value="1"/>
</dbReference>
<feature type="domain" description="Guanylate cyclase" evidence="8">
    <location>
        <begin position="452"/>
        <end position="620"/>
    </location>
</feature>
<evidence type="ECO:0000259" key="8">
    <source>
        <dbReference type="PROSITE" id="PS50125"/>
    </source>
</evidence>
<proteinExistence type="predicted"/>
<dbReference type="GO" id="GO:0004383">
    <property type="term" value="F:guanylate cyclase activity"/>
    <property type="evidence" value="ECO:0007669"/>
    <property type="project" value="UniProtKB-EC"/>
</dbReference>
<evidence type="ECO:0000256" key="7">
    <source>
        <dbReference type="ARBA" id="ARBA00023293"/>
    </source>
</evidence>
<gene>
    <name evidence="9" type="ORF">D910_03101</name>
</gene>
<dbReference type="GO" id="GO:0005525">
    <property type="term" value="F:GTP binding"/>
    <property type="evidence" value="ECO:0007669"/>
    <property type="project" value="UniProtKB-KW"/>
</dbReference>
<dbReference type="SUPFAM" id="SSF111126">
    <property type="entry name" value="Ligand-binding domain in the NO signalling and Golgi transport"/>
    <property type="match status" value="1"/>
</dbReference>
<sequence length="643" mass="73402">MYGMLLEAIQHYIQLEYGEELWKDILKTSNCKYTVFNTHQIYSDNLALELGEACAKITGGRYNDFIQYFGKCFIRFTSKFGYDATVKATGRFFTDFLESVDNIHHQFSFTYPKMKSPSMYLTEIDENGCVLVYRSSRPGYTHYIMGVLEYCAEDFFQMKLKITILNEANSASGSKKQVLVNFRLDFDNRAYVSDCSQTLNLDNFPIFQMERKNQKDVDNCRLAKLAPFSVDLFISLFPFALLIDRNLQVVAVGENYSTIWNPNELCINKRVTKYFRLRRPKGIYLTWRNLKNLQAVIFEMECNRGYDNFETVRAAESKEGEDTIVIDPRNYLLLKGQMKHIVEIDCIVFLCSPIINDIGELTSQSLFLDDLNFHGLSREMVLAGWQHNSKYQTMFDKAEQNAEDLEQSHELLDQWKKRGDDLLYSMMPKAIADRLRTGASALDTCESFNSVSILFCELVGLQAETVKETMEMVSTMNEVFSAFDQLMDKFKVYKVRTASTKKNDASKIDSQVETVDKIYMVACGAPEKNERHAEIMANVALSMLEVTANMVIPSGNGVELKIGTLIYLWLFVCPVLRIKRKLTGRFLGIHSGHAVAGVVGIKVPRYCFFGDTVNTASRMQSSSETDVAGAFELVVKFNNVTNA</sequence>
<dbReference type="Gene3D" id="3.30.70.1230">
    <property type="entry name" value="Nucleotide cyclase"/>
    <property type="match status" value="1"/>
</dbReference>
<keyword evidence="4" id="KW-0547">Nucleotide-binding</keyword>
<dbReference type="InterPro" id="IPR011645">
    <property type="entry name" value="HNOB_dom_associated"/>
</dbReference>
<dbReference type="Gene3D" id="3.90.1520.10">
    <property type="entry name" value="H-NOX domain"/>
    <property type="match status" value="1"/>
</dbReference>
<dbReference type="Proteomes" id="UP000030742">
    <property type="component" value="Unassembled WGS sequence"/>
</dbReference>
<keyword evidence="3" id="KW-0963">Cytoplasm</keyword>
<protein>
    <recommendedName>
        <fullName evidence="2">guanylate cyclase</fullName>
        <ecNumber evidence="2">4.6.1.2</ecNumber>
    </recommendedName>
</protein>
<dbReference type="InterPro" id="IPR001054">
    <property type="entry name" value="A/G_cyclase"/>
</dbReference>
<dbReference type="GO" id="GO:0008074">
    <property type="term" value="C:guanylate cyclase complex, soluble"/>
    <property type="evidence" value="ECO:0007669"/>
    <property type="project" value="TreeGrafter"/>
</dbReference>
<dbReference type="Pfam" id="PF00211">
    <property type="entry name" value="Guanylate_cyc"/>
    <property type="match status" value="1"/>
</dbReference>
<dbReference type="OrthoDB" id="1890790at2759"/>
<evidence type="ECO:0000256" key="2">
    <source>
        <dbReference type="ARBA" id="ARBA00012202"/>
    </source>
</evidence>
<dbReference type="Pfam" id="PF07701">
    <property type="entry name" value="HNOBA"/>
    <property type="match status" value="1"/>
</dbReference>
<comment type="subcellular location">
    <subcellularLocation>
        <location evidence="1">Cytoplasm</location>
    </subcellularLocation>
</comment>
<keyword evidence="7" id="KW-0141">cGMP biosynthesis</keyword>
<dbReference type="PROSITE" id="PS50125">
    <property type="entry name" value="GUANYLATE_CYCLASE_2"/>
    <property type="match status" value="1"/>
</dbReference>
<keyword evidence="6" id="KW-0456">Lyase</keyword>
<dbReference type="EC" id="4.6.1.2" evidence="2"/>
<evidence type="ECO:0000256" key="1">
    <source>
        <dbReference type="ARBA" id="ARBA00004496"/>
    </source>
</evidence>
<dbReference type="GO" id="GO:0070482">
    <property type="term" value="P:response to oxygen levels"/>
    <property type="evidence" value="ECO:0007669"/>
    <property type="project" value="TreeGrafter"/>
</dbReference>